<dbReference type="AlphaFoldDB" id="A0A5A8DC30"/>
<accession>A0A5A8DC30</accession>
<dbReference type="Proteomes" id="UP000325113">
    <property type="component" value="Unassembled WGS sequence"/>
</dbReference>
<protein>
    <submittedName>
        <fullName evidence="1">Uncharacterized protein</fullName>
    </submittedName>
</protein>
<dbReference type="EMBL" id="VLTM01000025">
    <property type="protein sequence ID" value="KAA0162828.1"/>
    <property type="molecule type" value="Genomic_DNA"/>
</dbReference>
<evidence type="ECO:0000313" key="2">
    <source>
        <dbReference type="Proteomes" id="UP000325113"/>
    </source>
</evidence>
<gene>
    <name evidence="1" type="ORF">FNF31_03092</name>
</gene>
<reference evidence="1 2" key="1">
    <citation type="submission" date="2019-07" db="EMBL/GenBank/DDBJ databases">
        <title>Genomes of Cafeteria roenbergensis.</title>
        <authorList>
            <person name="Fischer M.G."/>
            <person name="Hackl T."/>
            <person name="Roman M."/>
        </authorList>
    </citation>
    <scope>NUCLEOTIDE SEQUENCE [LARGE SCALE GENOMIC DNA]</scope>
    <source>
        <strain evidence="1 2">Cflag</strain>
    </source>
</reference>
<organism evidence="1 2">
    <name type="scientific">Cafeteria roenbergensis</name>
    <name type="common">Marine flagellate</name>
    <dbReference type="NCBI Taxonomy" id="33653"/>
    <lineage>
        <taxon>Eukaryota</taxon>
        <taxon>Sar</taxon>
        <taxon>Stramenopiles</taxon>
        <taxon>Bigyra</taxon>
        <taxon>Opalozoa</taxon>
        <taxon>Bicosoecida</taxon>
        <taxon>Cafeteriaceae</taxon>
        <taxon>Cafeteria</taxon>
    </lineage>
</organism>
<comment type="caution">
    <text evidence="1">The sequence shown here is derived from an EMBL/GenBank/DDBJ whole genome shotgun (WGS) entry which is preliminary data.</text>
</comment>
<name>A0A5A8DC30_CAFRO</name>
<proteinExistence type="predicted"/>
<sequence>MPLGNGTGGPSASLLPLAPGVVMVSASFNGGADFSADSLAVTVAPRSVLAASVAPATVPADLIEGVRETVLVSAVESANGSGSRLLASGQTNELFCVFGGVWASPAVAVAPGQLRCDAPSRLDVASRQAAKPAATHPPSAWESAALAVSVSVVEAPSHVCAVAALDTAGPAGAGKSPCGGAAGQSRLLAVSPEPLTIEPRLEAAAVFPVVVPLAEAGSGAVVDVDAGAVPAPVASTAEPPALGPGVGPAWCVFSSAAGSAVVPALGSLLAPSLLGASLAASSAPPSATALAEAADGVAWRHVVRCPVPTPAQAAVLCSAPAGDGCAVEVRLSRDRGASAHPVQSSAAPRLLLIDAASAQEQAAAAELAQPALVAAQGVPARSSVAARSGVLRVPVLGHPLPAAVRGAAGLFSCVFGEGPSAAVVPAAVGADGDWAECQSVPPSLPLARPGLRGLVRPPVRHQAVEALWPFAP</sequence>
<evidence type="ECO:0000313" key="1">
    <source>
        <dbReference type="EMBL" id="KAA0162828.1"/>
    </source>
</evidence>